<organism evidence="2 3">
    <name type="scientific">Penicillium decumbens</name>
    <dbReference type="NCBI Taxonomy" id="69771"/>
    <lineage>
        <taxon>Eukaryota</taxon>
        <taxon>Fungi</taxon>
        <taxon>Dikarya</taxon>
        <taxon>Ascomycota</taxon>
        <taxon>Pezizomycotina</taxon>
        <taxon>Eurotiomycetes</taxon>
        <taxon>Eurotiomycetidae</taxon>
        <taxon>Eurotiales</taxon>
        <taxon>Aspergillaceae</taxon>
        <taxon>Penicillium</taxon>
    </lineage>
</organism>
<feature type="compositionally biased region" description="Polar residues" evidence="1">
    <location>
        <begin position="1"/>
        <end position="32"/>
    </location>
</feature>
<gene>
    <name evidence="2" type="ORF">PENDEC_c002G03419</name>
</gene>
<proteinExistence type="predicted"/>
<evidence type="ECO:0000256" key="1">
    <source>
        <dbReference type="SAM" id="MobiDB-lite"/>
    </source>
</evidence>
<dbReference type="PANTHER" id="PTHR21521:SF0">
    <property type="entry name" value="AMUN, ISOFORM A"/>
    <property type="match status" value="1"/>
</dbReference>
<reference evidence="3" key="1">
    <citation type="journal article" date="2017" name="Nat. Microbiol.">
        <title>Global analysis of biosynthetic gene clusters reveals vast potential of secondary metabolite production in Penicillium species.</title>
        <authorList>
            <person name="Nielsen J.C."/>
            <person name="Grijseels S."/>
            <person name="Prigent S."/>
            <person name="Ji B."/>
            <person name="Dainat J."/>
            <person name="Nielsen K.F."/>
            <person name="Frisvad J.C."/>
            <person name="Workman M."/>
            <person name="Nielsen J."/>
        </authorList>
    </citation>
    <scope>NUCLEOTIDE SEQUENCE [LARGE SCALE GENOMIC DNA]</scope>
    <source>
        <strain evidence="3">IBT 11843</strain>
    </source>
</reference>
<dbReference type="Proteomes" id="UP000191522">
    <property type="component" value="Unassembled WGS sequence"/>
</dbReference>
<dbReference type="STRING" id="69771.A0A1V6PM51"/>
<feature type="region of interest" description="Disordered" evidence="1">
    <location>
        <begin position="1"/>
        <end position="39"/>
    </location>
</feature>
<keyword evidence="3" id="KW-1185">Reference proteome</keyword>
<dbReference type="OrthoDB" id="8249012at2759"/>
<protein>
    <submittedName>
        <fullName evidence="2">Uncharacterized protein</fullName>
    </submittedName>
</protein>
<evidence type="ECO:0000313" key="2">
    <source>
        <dbReference type="EMBL" id="OQD77817.1"/>
    </source>
</evidence>
<dbReference type="OMA" id="LIRIMEW"/>
<evidence type="ECO:0000313" key="3">
    <source>
        <dbReference type="Proteomes" id="UP000191522"/>
    </source>
</evidence>
<feature type="region of interest" description="Disordered" evidence="1">
    <location>
        <begin position="63"/>
        <end position="101"/>
    </location>
</feature>
<dbReference type="EMBL" id="MDYL01000002">
    <property type="protein sequence ID" value="OQD77817.1"/>
    <property type="molecule type" value="Genomic_DNA"/>
</dbReference>
<feature type="compositionally biased region" description="Polar residues" evidence="1">
    <location>
        <begin position="81"/>
        <end position="92"/>
    </location>
</feature>
<dbReference type="PANTHER" id="PTHR21521">
    <property type="entry name" value="AMUN, ISOFORM A"/>
    <property type="match status" value="1"/>
</dbReference>
<dbReference type="AlphaFoldDB" id="A0A1V6PM51"/>
<comment type="caution">
    <text evidence="2">The sequence shown here is derived from an EMBL/GenBank/DDBJ whole genome shotgun (WGS) entry which is preliminary data.</text>
</comment>
<sequence>MTEPDTASSPPSAEKTSTPPASRDNPITSNEPPSFHPDQITLATFKHLLSCYPQTVEQVHRRKITLKLQPKASKSAKRKANTNPTQQTQPDPSSEEHIRTETDKFIELDTWRYEHMPRILASRAHNNDVYLHKEELIRIMEWKL</sequence>
<accession>A0A1V6PM51</accession>
<name>A0A1V6PM51_PENDC</name>